<comment type="function">
    <text evidence="8">ADP-binding subunit of the dihydroxyacetone kinase, which is responsible for the phosphoenolpyruvate (PEP)-dependent phosphorylation of dihydroxyacetone. DhaL-ADP is converted to DhaL-ATP via a phosphoryl group transfer from DhaM and transmits it to dihydroxyacetone binds to DhaK.</text>
</comment>
<dbReference type="NCBIfam" id="TIGR02365">
    <property type="entry name" value="dha_L_ycgS"/>
    <property type="match status" value="1"/>
</dbReference>
<evidence type="ECO:0000256" key="7">
    <source>
        <dbReference type="ARBA" id="ARBA00046577"/>
    </source>
</evidence>
<evidence type="ECO:0000256" key="5">
    <source>
        <dbReference type="ARBA" id="ARBA00022777"/>
    </source>
</evidence>
<dbReference type="GO" id="GO:0047324">
    <property type="term" value="F:phosphoenolpyruvate-glycerone phosphotransferase activity"/>
    <property type="evidence" value="ECO:0007669"/>
    <property type="project" value="UniProtKB-EC"/>
</dbReference>
<dbReference type="SUPFAM" id="SSF101473">
    <property type="entry name" value="DhaL-like"/>
    <property type="match status" value="1"/>
</dbReference>
<dbReference type="AlphaFoldDB" id="A0A268RXQ1"/>
<dbReference type="EC" id="2.7.1.121" evidence="3"/>
<evidence type="ECO:0000313" key="11">
    <source>
        <dbReference type="Proteomes" id="UP000216133"/>
    </source>
</evidence>
<sequence length="209" mass="22337">MIQATDLKKALYSMRDKMAEERDYLCELDRHLGDGDHGVTMDIGWKAVAQALDDLDAETDISVICKQVAMAFLNAVGSSVGPLYATGFLQAGKPFKGKTALTSEDVATFWIAFAEGIEARGGAKIGDKTMVDTLAPMAAYLREREGGFDSEGALAAAKKGMESTKTLQANVGRSSRLGERSIGTIDPGAASAFLLFKAFCDSVQPREKV</sequence>
<name>A0A268RXQ1_SHOCL</name>
<evidence type="ECO:0000256" key="4">
    <source>
        <dbReference type="ARBA" id="ARBA00022679"/>
    </source>
</evidence>
<comment type="pathway">
    <text evidence="2">Polyol metabolism; glycerol degradation.</text>
</comment>
<dbReference type="FunFam" id="1.25.40.340:FF:000002">
    <property type="entry name" value="Dihydroxyacetone kinase, L subunit"/>
    <property type="match status" value="1"/>
</dbReference>
<dbReference type="GO" id="GO:0005829">
    <property type="term" value="C:cytosol"/>
    <property type="evidence" value="ECO:0007669"/>
    <property type="project" value="TreeGrafter"/>
</dbReference>
<keyword evidence="5 10" id="KW-0418">Kinase</keyword>
<comment type="catalytic activity">
    <reaction evidence="1">
        <text>dihydroxyacetone + phosphoenolpyruvate = dihydroxyacetone phosphate + pyruvate</text>
        <dbReference type="Rhea" id="RHEA:18381"/>
        <dbReference type="ChEBI" id="CHEBI:15361"/>
        <dbReference type="ChEBI" id="CHEBI:16016"/>
        <dbReference type="ChEBI" id="CHEBI:57642"/>
        <dbReference type="ChEBI" id="CHEBI:58702"/>
        <dbReference type="EC" id="2.7.1.121"/>
    </reaction>
</comment>
<reference evidence="10 11" key="1">
    <citation type="submission" date="2017-07" db="EMBL/GenBank/DDBJ databases">
        <title>Isolation and whole genome analysis of endospore-forming bacteria from heroin.</title>
        <authorList>
            <person name="Kalinowski J."/>
            <person name="Ahrens B."/>
            <person name="Al-Dilaimi A."/>
            <person name="Winkler A."/>
            <person name="Wibberg D."/>
            <person name="Schleenbecker U."/>
            <person name="Ruckert C."/>
            <person name="Wolfel R."/>
            <person name="Grass G."/>
        </authorList>
    </citation>
    <scope>NUCLEOTIDE SEQUENCE [LARGE SCALE GENOMIC DNA]</scope>
    <source>
        <strain evidence="10 11">7523-2</strain>
    </source>
</reference>
<dbReference type="GO" id="GO:0004371">
    <property type="term" value="F:glycerone kinase activity"/>
    <property type="evidence" value="ECO:0007669"/>
    <property type="project" value="InterPro"/>
</dbReference>
<dbReference type="RefSeq" id="WP_094425110.1">
    <property type="nucleotide sequence ID" value="NZ_CP019985.1"/>
</dbReference>
<evidence type="ECO:0000256" key="2">
    <source>
        <dbReference type="ARBA" id="ARBA00004745"/>
    </source>
</evidence>
<dbReference type="Gene3D" id="1.25.40.340">
    <property type="match status" value="1"/>
</dbReference>
<gene>
    <name evidence="10" type="primary">dhaL</name>
    <name evidence="10" type="ORF">CHH61_15765</name>
</gene>
<dbReference type="InterPro" id="IPR050861">
    <property type="entry name" value="Dihydroxyacetone_Kinase"/>
</dbReference>
<evidence type="ECO:0000256" key="8">
    <source>
        <dbReference type="ARBA" id="ARBA00055771"/>
    </source>
</evidence>
<dbReference type="InterPro" id="IPR004007">
    <property type="entry name" value="DhaL_dom"/>
</dbReference>
<dbReference type="PANTHER" id="PTHR28629">
    <property type="entry name" value="TRIOKINASE/FMN CYCLASE"/>
    <property type="match status" value="1"/>
</dbReference>
<dbReference type="GO" id="GO:0019563">
    <property type="term" value="P:glycerol catabolic process"/>
    <property type="evidence" value="ECO:0007669"/>
    <property type="project" value="TreeGrafter"/>
</dbReference>
<evidence type="ECO:0000256" key="3">
    <source>
        <dbReference type="ARBA" id="ARBA00012095"/>
    </source>
</evidence>
<dbReference type="Pfam" id="PF02734">
    <property type="entry name" value="Dak2"/>
    <property type="match status" value="1"/>
</dbReference>
<dbReference type="GeneID" id="86927902"/>
<evidence type="ECO:0000256" key="1">
    <source>
        <dbReference type="ARBA" id="ARBA00001113"/>
    </source>
</evidence>
<proteinExistence type="predicted"/>
<comment type="caution">
    <text evidence="10">The sequence shown here is derived from an EMBL/GenBank/DDBJ whole genome shotgun (WGS) entry which is preliminary data.</text>
</comment>
<dbReference type="PANTHER" id="PTHR28629:SF4">
    <property type="entry name" value="TRIOKINASE_FMN CYCLASE"/>
    <property type="match status" value="1"/>
</dbReference>
<dbReference type="PROSITE" id="PS51480">
    <property type="entry name" value="DHAL"/>
    <property type="match status" value="1"/>
</dbReference>
<keyword evidence="4" id="KW-0808">Transferase</keyword>
<comment type="subunit">
    <text evidence="7">Homodimer. The dihydroxyacetone kinase complex is composed of a homodimer of DhaM, a homodimer of DhaK and the subunit DhaL.</text>
</comment>
<protein>
    <recommendedName>
        <fullName evidence="3">phosphoenolpyruvate--glycerone phosphotransferase</fullName>
        <ecNumber evidence="3">2.7.1.121</ecNumber>
    </recommendedName>
</protein>
<evidence type="ECO:0000259" key="9">
    <source>
        <dbReference type="PROSITE" id="PS51480"/>
    </source>
</evidence>
<evidence type="ECO:0000313" key="10">
    <source>
        <dbReference type="EMBL" id="PAF25044.1"/>
    </source>
</evidence>
<keyword evidence="6" id="KW-0319">Glycerol metabolism</keyword>
<dbReference type="Proteomes" id="UP000216133">
    <property type="component" value="Unassembled WGS sequence"/>
</dbReference>
<accession>A0A268RXQ1</accession>
<dbReference type="InterPro" id="IPR036117">
    <property type="entry name" value="DhaL_dom_sf"/>
</dbReference>
<dbReference type="EMBL" id="NPBS01000082">
    <property type="protein sequence ID" value="PAF25044.1"/>
    <property type="molecule type" value="Genomic_DNA"/>
</dbReference>
<evidence type="ECO:0000256" key="6">
    <source>
        <dbReference type="ARBA" id="ARBA00022798"/>
    </source>
</evidence>
<organism evidence="10 11">
    <name type="scientific">Shouchella clausii</name>
    <name type="common">Alkalihalobacillus clausii</name>
    <dbReference type="NCBI Taxonomy" id="79880"/>
    <lineage>
        <taxon>Bacteria</taxon>
        <taxon>Bacillati</taxon>
        <taxon>Bacillota</taxon>
        <taxon>Bacilli</taxon>
        <taxon>Bacillales</taxon>
        <taxon>Bacillaceae</taxon>
        <taxon>Shouchella</taxon>
    </lineage>
</organism>
<dbReference type="InterPro" id="IPR012737">
    <property type="entry name" value="DhaK_L_YcgS"/>
</dbReference>
<dbReference type="SMART" id="SM01120">
    <property type="entry name" value="Dak2"/>
    <property type="match status" value="1"/>
</dbReference>
<feature type="domain" description="DhaL" evidence="9">
    <location>
        <begin position="5"/>
        <end position="201"/>
    </location>
</feature>